<reference evidence="8" key="2">
    <citation type="submission" date="2023-06" db="EMBL/GenBank/DDBJ databases">
        <authorList>
            <consortium name="Lawrence Berkeley National Laboratory"/>
            <person name="Haridas S."/>
            <person name="Hensen N."/>
            <person name="Bonometti L."/>
            <person name="Westerberg I."/>
            <person name="Brannstrom I.O."/>
            <person name="Guillou S."/>
            <person name="Cros-Aarteil S."/>
            <person name="Calhoun S."/>
            <person name="Kuo A."/>
            <person name="Mondo S."/>
            <person name="Pangilinan J."/>
            <person name="Riley R."/>
            <person name="Labutti K."/>
            <person name="Andreopoulos B."/>
            <person name="Lipzen A."/>
            <person name="Chen C."/>
            <person name="Yanf M."/>
            <person name="Daum C."/>
            <person name="Ng V."/>
            <person name="Clum A."/>
            <person name="Steindorff A."/>
            <person name="Ohm R."/>
            <person name="Martin F."/>
            <person name="Silar P."/>
            <person name="Natvig D."/>
            <person name="Lalanne C."/>
            <person name="Gautier V."/>
            <person name="Ament-Velasquez S.L."/>
            <person name="Kruys A."/>
            <person name="Hutchinson M.I."/>
            <person name="Powell A.J."/>
            <person name="Barry K."/>
            <person name="Miller A.N."/>
            <person name="Grigoriev I.V."/>
            <person name="Debuchy R."/>
            <person name="Gladieux P."/>
            <person name="Thoren M.H."/>
            <person name="Johannesson H."/>
        </authorList>
    </citation>
    <scope>NUCLEOTIDE SEQUENCE</scope>
    <source>
        <strain evidence="8">SMH4131-1</strain>
    </source>
</reference>
<sequence length="465" mass="48905">MSASSPQKAPPQPKMRSSCDGCGAVKVKCDRKQPECGRCLAHGMTCVYGISRKIGKPPRHRPVDTSSTGIGIGAVPSSRSRANTSTSTSISTAATNTSASTGTSLSDSLMSYNWDSVDTDDNNNHLISPDDTSNTDNGSGSGSGSSTSAMFSLDVFPDDHLPGKSLPNCHFDSLTFGEWMVAENFDSGLGANGIQNFASMESGAKLGTDAGHMTGHPPSDTSGGSPKGGKLDHGHDCHREAHELLGTSLFTNCNLNGQLTDSHLNMMSPQGGGPMALCNGSSTGRMDLDNLLLLNRKAIERLASLLACSCAGSPYLMMLYASLVSAILTRYQHATGTPSASSSPWNSLVSQGATIGSTNEGDSATMPKSGPMVTPARICIGAFSVDDPRVQSALNVQLLAGEVRRVAGLIDQIACYSSDSQFLGEQSSGTNVDRLYQSLAVWLRSEHSRVTDMIRIRLRELDTLN</sequence>
<dbReference type="InterPro" id="IPR001138">
    <property type="entry name" value="Zn2Cys6_DnaBD"/>
</dbReference>
<dbReference type="InterPro" id="IPR036864">
    <property type="entry name" value="Zn2-C6_fun-type_DNA-bd_sf"/>
</dbReference>
<dbReference type="GO" id="GO:0003677">
    <property type="term" value="F:DNA binding"/>
    <property type="evidence" value="ECO:0007669"/>
    <property type="project" value="UniProtKB-KW"/>
</dbReference>
<feature type="domain" description="Zn(2)-C6 fungal-type" evidence="7">
    <location>
        <begin position="18"/>
        <end position="48"/>
    </location>
</feature>
<dbReference type="Gene3D" id="4.10.240.10">
    <property type="entry name" value="Zn(2)-C6 fungal-type DNA-binding domain"/>
    <property type="match status" value="1"/>
</dbReference>
<feature type="region of interest" description="Disordered" evidence="6">
    <location>
        <begin position="52"/>
        <end position="104"/>
    </location>
</feature>
<keyword evidence="1" id="KW-0479">Metal-binding</keyword>
<keyword evidence="3" id="KW-0238">DNA-binding</keyword>
<feature type="region of interest" description="Disordered" evidence="6">
    <location>
        <begin position="1"/>
        <end position="20"/>
    </location>
</feature>
<evidence type="ECO:0000256" key="6">
    <source>
        <dbReference type="SAM" id="MobiDB-lite"/>
    </source>
</evidence>
<proteinExistence type="predicted"/>
<dbReference type="SMART" id="SM00066">
    <property type="entry name" value="GAL4"/>
    <property type="match status" value="1"/>
</dbReference>
<dbReference type="PROSITE" id="PS50048">
    <property type="entry name" value="ZN2_CY6_FUNGAL_2"/>
    <property type="match status" value="1"/>
</dbReference>
<dbReference type="Pfam" id="PF00172">
    <property type="entry name" value="Zn_clus"/>
    <property type="match status" value="1"/>
</dbReference>
<evidence type="ECO:0000256" key="4">
    <source>
        <dbReference type="ARBA" id="ARBA00023163"/>
    </source>
</evidence>
<feature type="compositionally biased region" description="Low complexity" evidence="6">
    <location>
        <begin position="77"/>
        <end position="104"/>
    </location>
</feature>
<keyword evidence="2" id="KW-0805">Transcription regulation</keyword>
<evidence type="ECO:0000256" key="5">
    <source>
        <dbReference type="ARBA" id="ARBA00023242"/>
    </source>
</evidence>
<dbReference type="Pfam" id="PF08493">
    <property type="entry name" value="AflR"/>
    <property type="match status" value="1"/>
</dbReference>
<dbReference type="GO" id="GO:0008270">
    <property type="term" value="F:zinc ion binding"/>
    <property type="evidence" value="ECO:0007669"/>
    <property type="project" value="InterPro"/>
</dbReference>
<dbReference type="Proteomes" id="UP001286456">
    <property type="component" value="Unassembled WGS sequence"/>
</dbReference>
<feature type="compositionally biased region" description="Low complexity" evidence="6">
    <location>
        <begin position="130"/>
        <end position="147"/>
    </location>
</feature>
<gene>
    <name evidence="8" type="ORF">B0T19DRAFT_445283</name>
</gene>
<dbReference type="SUPFAM" id="SSF57701">
    <property type="entry name" value="Zn2/Cys6 DNA-binding domain"/>
    <property type="match status" value="1"/>
</dbReference>
<dbReference type="InterPro" id="IPR013700">
    <property type="entry name" value="AflR"/>
</dbReference>
<evidence type="ECO:0000256" key="1">
    <source>
        <dbReference type="ARBA" id="ARBA00022723"/>
    </source>
</evidence>
<feature type="region of interest" description="Disordered" evidence="6">
    <location>
        <begin position="121"/>
        <end position="147"/>
    </location>
</feature>
<dbReference type="PRINTS" id="PR00755">
    <property type="entry name" value="AFLATOXINBRP"/>
</dbReference>
<name>A0AAE0M4U6_9PEZI</name>
<evidence type="ECO:0000256" key="2">
    <source>
        <dbReference type="ARBA" id="ARBA00023015"/>
    </source>
</evidence>
<keyword evidence="9" id="KW-1185">Reference proteome</keyword>
<feature type="region of interest" description="Disordered" evidence="6">
    <location>
        <begin position="207"/>
        <end position="233"/>
    </location>
</feature>
<dbReference type="AlphaFoldDB" id="A0AAE0M4U6"/>
<dbReference type="CDD" id="cd00067">
    <property type="entry name" value="GAL4"/>
    <property type="match status" value="1"/>
</dbReference>
<comment type="caution">
    <text evidence="8">The sequence shown here is derived from an EMBL/GenBank/DDBJ whole genome shotgun (WGS) entry which is preliminary data.</text>
</comment>
<keyword evidence="4" id="KW-0804">Transcription</keyword>
<evidence type="ECO:0000313" key="8">
    <source>
        <dbReference type="EMBL" id="KAK3319471.1"/>
    </source>
</evidence>
<dbReference type="EMBL" id="JAUEPO010000006">
    <property type="protein sequence ID" value="KAK3319471.1"/>
    <property type="molecule type" value="Genomic_DNA"/>
</dbReference>
<dbReference type="PANTHER" id="PTHR31069:SF31">
    <property type="entry name" value="MONODICTYPHENONE CLUSTER TRANSCRIPTION FACTOR-RELATED"/>
    <property type="match status" value="1"/>
</dbReference>
<organism evidence="8 9">
    <name type="scientific">Cercophora scortea</name>
    <dbReference type="NCBI Taxonomy" id="314031"/>
    <lineage>
        <taxon>Eukaryota</taxon>
        <taxon>Fungi</taxon>
        <taxon>Dikarya</taxon>
        <taxon>Ascomycota</taxon>
        <taxon>Pezizomycotina</taxon>
        <taxon>Sordariomycetes</taxon>
        <taxon>Sordariomycetidae</taxon>
        <taxon>Sordariales</taxon>
        <taxon>Lasiosphaeriaceae</taxon>
        <taxon>Cercophora</taxon>
    </lineage>
</organism>
<dbReference type="GO" id="GO:0000981">
    <property type="term" value="F:DNA-binding transcription factor activity, RNA polymerase II-specific"/>
    <property type="evidence" value="ECO:0007669"/>
    <property type="project" value="InterPro"/>
</dbReference>
<evidence type="ECO:0000259" key="7">
    <source>
        <dbReference type="PROSITE" id="PS50048"/>
    </source>
</evidence>
<dbReference type="InterPro" id="IPR050675">
    <property type="entry name" value="OAF3"/>
</dbReference>
<reference evidence="8" key="1">
    <citation type="journal article" date="2023" name="Mol. Phylogenet. Evol.">
        <title>Genome-scale phylogeny and comparative genomics of the fungal order Sordariales.</title>
        <authorList>
            <person name="Hensen N."/>
            <person name="Bonometti L."/>
            <person name="Westerberg I."/>
            <person name="Brannstrom I.O."/>
            <person name="Guillou S."/>
            <person name="Cros-Aarteil S."/>
            <person name="Calhoun S."/>
            <person name="Haridas S."/>
            <person name="Kuo A."/>
            <person name="Mondo S."/>
            <person name="Pangilinan J."/>
            <person name="Riley R."/>
            <person name="LaButti K."/>
            <person name="Andreopoulos B."/>
            <person name="Lipzen A."/>
            <person name="Chen C."/>
            <person name="Yan M."/>
            <person name="Daum C."/>
            <person name="Ng V."/>
            <person name="Clum A."/>
            <person name="Steindorff A."/>
            <person name="Ohm R.A."/>
            <person name="Martin F."/>
            <person name="Silar P."/>
            <person name="Natvig D.O."/>
            <person name="Lalanne C."/>
            <person name="Gautier V."/>
            <person name="Ament-Velasquez S.L."/>
            <person name="Kruys A."/>
            <person name="Hutchinson M.I."/>
            <person name="Powell A.J."/>
            <person name="Barry K."/>
            <person name="Miller A.N."/>
            <person name="Grigoriev I.V."/>
            <person name="Debuchy R."/>
            <person name="Gladieux P."/>
            <person name="Hiltunen Thoren M."/>
            <person name="Johannesson H."/>
        </authorList>
    </citation>
    <scope>NUCLEOTIDE SEQUENCE</scope>
    <source>
        <strain evidence="8">SMH4131-1</strain>
    </source>
</reference>
<accession>A0AAE0M4U6</accession>
<evidence type="ECO:0000256" key="3">
    <source>
        <dbReference type="ARBA" id="ARBA00023125"/>
    </source>
</evidence>
<evidence type="ECO:0000313" key="9">
    <source>
        <dbReference type="Proteomes" id="UP001286456"/>
    </source>
</evidence>
<keyword evidence="5" id="KW-0539">Nucleus</keyword>
<protein>
    <recommendedName>
        <fullName evidence="7">Zn(2)-C6 fungal-type domain-containing protein</fullName>
    </recommendedName>
</protein>
<dbReference type="PANTHER" id="PTHR31069">
    <property type="entry name" value="OLEATE-ACTIVATED TRANSCRIPTION FACTOR 1-RELATED"/>
    <property type="match status" value="1"/>
</dbReference>
<dbReference type="GO" id="GO:0005634">
    <property type="term" value="C:nucleus"/>
    <property type="evidence" value="ECO:0007669"/>
    <property type="project" value="InterPro"/>
</dbReference>
<dbReference type="GO" id="GO:0045122">
    <property type="term" value="P:aflatoxin biosynthetic process"/>
    <property type="evidence" value="ECO:0007669"/>
    <property type="project" value="InterPro"/>
</dbReference>